<gene>
    <name evidence="2" type="ORF">E7747_09550</name>
</gene>
<sequence>MTSHKDKSPRLTTDIDIRSEKVRQILGEIPRSLTLWSVVTLIAVMLILFIVLYFIPLPLGSGLL</sequence>
<name>A0A4P7W3I6_9BACT</name>
<dbReference type="RefSeq" id="WP_123614286.1">
    <property type="nucleotide sequence ID" value="NZ_CAXHQF010000149.1"/>
</dbReference>
<keyword evidence="1" id="KW-1133">Transmembrane helix</keyword>
<feature type="transmembrane region" description="Helical" evidence="1">
    <location>
        <begin position="33"/>
        <end position="55"/>
    </location>
</feature>
<dbReference type="AlphaFoldDB" id="A0A4P7W3I6"/>
<evidence type="ECO:0000313" key="2">
    <source>
        <dbReference type="EMBL" id="QCD42501.1"/>
    </source>
</evidence>
<evidence type="ECO:0000313" key="3">
    <source>
        <dbReference type="Proteomes" id="UP000297149"/>
    </source>
</evidence>
<reference evidence="3" key="1">
    <citation type="submission" date="2019-02" db="EMBL/GenBank/DDBJ databases">
        <title>Isolation and identification of novel species under the genus Muribaculum.</title>
        <authorList>
            <person name="Miyake S."/>
            <person name="Ding Y."/>
            <person name="Low A."/>
            <person name="Soh M."/>
            <person name="Seedorf H."/>
        </authorList>
    </citation>
    <scope>NUCLEOTIDE SEQUENCE [LARGE SCALE GENOMIC DNA]</scope>
    <source>
        <strain evidence="3">H5</strain>
    </source>
</reference>
<dbReference type="Proteomes" id="UP000297149">
    <property type="component" value="Chromosome"/>
</dbReference>
<keyword evidence="1" id="KW-0472">Membrane</keyword>
<accession>A0A4P7W3I6</accession>
<evidence type="ECO:0000256" key="1">
    <source>
        <dbReference type="SAM" id="Phobius"/>
    </source>
</evidence>
<protein>
    <submittedName>
        <fullName evidence="2">Uncharacterized protein</fullName>
    </submittedName>
</protein>
<keyword evidence="3" id="KW-1185">Reference proteome</keyword>
<dbReference type="KEGG" id="ddb:E7747_09550"/>
<organism evidence="2 3">
    <name type="scientific">Duncaniella dubosii</name>
    <dbReference type="NCBI Taxonomy" id="2518971"/>
    <lineage>
        <taxon>Bacteria</taxon>
        <taxon>Pseudomonadati</taxon>
        <taxon>Bacteroidota</taxon>
        <taxon>Bacteroidia</taxon>
        <taxon>Bacteroidales</taxon>
        <taxon>Muribaculaceae</taxon>
        <taxon>Duncaniella</taxon>
    </lineage>
</organism>
<dbReference type="EMBL" id="CP039396">
    <property type="protein sequence ID" value="QCD42501.1"/>
    <property type="molecule type" value="Genomic_DNA"/>
</dbReference>
<keyword evidence="1" id="KW-0812">Transmembrane</keyword>
<proteinExistence type="predicted"/>